<name>A0A1M6MCZ7_9BACL</name>
<feature type="transmembrane region" description="Helical" evidence="8">
    <location>
        <begin position="20"/>
        <end position="39"/>
    </location>
</feature>
<dbReference type="RefSeq" id="WP_072873102.1">
    <property type="nucleotide sequence ID" value="NZ_FRAF01000004.1"/>
</dbReference>
<gene>
    <name evidence="10" type="ORF">SAMN05443507_10413</name>
</gene>
<keyword evidence="3 10" id="KW-0328">Glycosyltransferase</keyword>
<feature type="transmembrane region" description="Helical" evidence="8">
    <location>
        <begin position="386"/>
        <end position="405"/>
    </location>
</feature>
<feature type="transmembrane region" description="Helical" evidence="8">
    <location>
        <begin position="337"/>
        <end position="357"/>
    </location>
</feature>
<keyword evidence="4 10" id="KW-0808">Transferase</keyword>
<evidence type="ECO:0000256" key="6">
    <source>
        <dbReference type="ARBA" id="ARBA00022989"/>
    </source>
</evidence>
<evidence type="ECO:0000313" key="10">
    <source>
        <dbReference type="EMBL" id="SHJ81286.1"/>
    </source>
</evidence>
<reference evidence="11" key="1">
    <citation type="submission" date="2016-11" db="EMBL/GenBank/DDBJ databases">
        <authorList>
            <person name="Varghese N."/>
            <person name="Submissions S."/>
        </authorList>
    </citation>
    <scope>NUCLEOTIDE SEQUENCE [LARGE SCALE GENOMIC DNA]</scope>
    <source>
        <strain evidence="11">USBA-503</strain>
    </source>
</reference>
<evidence type="ECO:0000256" key="1">
    <source>
        <dbReference type="ARBA" id="ARBA00004651"/>
    </source>
</evidence>
<keyword evidence="11" id="KW-1185">Reference proteome</keyword>
<feature type="transmembrane region" description="Helical" evidence="8">
    <location>
        <begin position="127"/>
        <end position="146"/>
    </location>
</feature>
<dbReference type="GO" id="GO:0016763">
    <property type="term" value="F:pentosyltransferase activity"/>
    <property type="evidence" value="ECO:0007669"/>
    <property type="project" value="TreeGrafter"/>
</dbReference>
<evidence type="ECO:0000313" key="11">
    <source>
        <dbReference type="Proteomes" id="UP000184016"/>
    </source>
</evidence>
<dbReference type="GO" id="GO:0005886">
    <property type="term" value="C:plasma membrane"/>
    <property type="evidence" value="ECO:0007669"/>
    <property type="project" value="UniProtKB-SubCell"/>
</dbReference>
<keyword evidence="5 8" id="KW-0812">Transmembrane</keyword>
<protein>
    <submittedName>
        <fullName evidence="10">Dolichyl-phosphate-mannose-protein mannosyltransferase</fullName>
    </submittedName>
</protein>
<sequence>MSSVQSIGSNKWKTVLNTRRIGWFILIVALLFRVGKAYATKSIPIYGDMVHYNHSALFLLLHHVYTYWGSGPAAQITPGYPLFLAAMYAVGRLFSPNVHVWIHMALMGQAVLSAWSVYLLYRLSLRLTPAWGAALAALLFLTYPTAIWSPLTLLTETLYVFTLLLFVTAFFRALEKTLLRRFFLAGLLLGLCTLVRPTVFPLIIAPVLLFLQSAYRRQMGRSLRNWAIYVIGFILPMFPWWIRNEVVFHKLILTDEDAGNPLLYGTTRRFLNDPALGRGLSPKQQEHLALVRIGQQFAHHPWQSLQWYTVDKLQLLFSTPWYLGQPSHTFTGHLLNFWLHAHLVWVILGSIGLILGLQKLMGRWLTALVFYFVLVQLPFIPINRYVYPVMPFFFIGVAYFLYFAYTRGQRQLLTNQQNRKDPQDEDKTWGLNT</sequence>
<dbReference type="Pfam" id="PF13231">
    <property type="entry name" value="PMT_2"/>
    <property type="match status" value="1"/>
</dbReference>
<keyword evidence="6 8" id="KW-1133">Transmembrane helix</keyword>
<feature type="transmembrane region" description="Helical" evidence="8">
    <location>
        <begin position="364"/>
        <end position="380"/>
    </location>
</feature>
<evidence type="ECO:0000256" key="8">
    <source>
        <dbReference type="SAM" id="Phobius"/>
    </source>
</evidence>
<dbReference type="STRING" id="1830138.SAMN05443507_10413"/>
<dbReference type="InterPro" id="IPR038731">
    <property type="entry name" value="RgtA/B/C-like"/>
</dbReference>
<dbReference type="OrthoDB" id="136232at2"/>
<evidence type="ECO:0000259" key="9">
    <source>
        <dbReference type="Pfam" id="PF13231"/>
    </source>
</evidence>
<feature type="transmembrane region" description="Helical" evidence="8">
    <location>
        <begin position="153"/>
        <end position="171"/>
    </location>
</feature>
<keyword evidence="7 8" id="KW-0472">Membrane</keyword>
<proteinExistence type="predicted"/>
<dbReference type="Proteomes" id="UP000184016">
    <property type="component" value="Unassembled WGS sequence"/>
</dbReference>
<dbReference type="AlphaFoldDB" id="A0A1M6MCZ7"/>
<evidence type="ECO:0000256" key="7">
    <source>
        <dbReference type="ARBA" id="ARBA00023136"/>
    </source>
</evidence>
<dbReference type="InterPro" id="IPR050297">
    <property type="entry name" value="LipidA_mod_glycosyltrf_83"/>
</dbReference>
<dbReference type="PANTHER" id="PTHR33908">
    <property type="entry name" value="MANNOSYLTRANSFERASE YKCB-RELATED"/>
    <property type="match status" value="1"/>
</dbReference>
<feature type="transmembrane region" description="Helical" evidence="8">
    <location>
        <begin position="74"/>
        <end position="94"/>
    </location>
</feature>
<evidence type="ECO:0000256" key="2">
    <source>
        <dbReference type="ARBA" id="ARBA00022475"/>
    </source>
</evidence>
<dbReference type="GO" id="GO:0009103">
    <property type="term" value="P:lipopolysaccharide biosynthetic process"/>
    <property type="evidence" value="ECO:0007669"/>
    <property type="project" value="UniProtKB-ARBA"/>
</dbReference>
<evidence type="ECO:0000256" key="4">
    <source>
        <dbReference type="ARBA" id="ARBA00022679"/>
    </source>
</evidence>
<organism evidence="10 11">
    <name type="scientific">Alicyclobacillus tolerans</name>
    <dbReference type="NCBI Taxonomy" id="90970"/>
    <lineage>
        <taxon>Bacteria</taxon>
        <taxon>Bacillati</taxon>
        <taxon>Bacillota</taxon>
        <taxon>Bacilli</taxon>
        <taxon>Bacillales</taxon>
        <taxon>Alicyclobacillaceae</taxon>
        <taxon>Alicyclobacillus</taxon>
    </lineage>
</organism>
<dbReference type="PANTHER" id="PTHR33908:SF11">
    <property type="entry name" value="MEMBRANE PROTEIN"/>
    <property type="match status" value="1"/>
</dbReference>
<keyword evidence="2" id="KW-1003">Cell membrane</keyword>
<evidence type="ECO:0000256" key="3">
    <source>
        <dbReference type="ARBA" id="ARBA00022676"/>
    </source>
</evidence>
<comment type="subcellular location">
    <subcellularLocation>
        <location evidence="1">Cell membrane</location>
        <topology evidence="1">Multi-pass membrane protein</topology>
    </subcellularLocation>
</comment>
<evidence type="ECO:0000256" key="5">
    <source>
        <dbReference type="ARBA" id="ARBA00022692"/>
    </source>
</evidence>
<dbReference type="EMBL" id="FRAF01000004">
    <property type="protein sequence ID" value="SHJ81286.1"/>
    <property type="molecule type" value="Genomic_DNA"/>
</dbReference>
<feature type="domain" description="Glycosyltransferase RgtA/B/C/D-like" evidence="9">
    <location>
        <begin position="105"/>
        <end position="241"/>
    </location>
</feature>
<feature type="transmembrane region" description="Helical" evidence="8">
    <location>
        <begin position="101"/>
        <end position="121"/>
    </location>
</feature>
<feature type="transmembrane region" description="Helical" evidence="8">
    <location>
        <begin position="223"/>
        <end position="242"/>
    </location>
</feature>
<accession>A0A1M6MCZ7</accession>
<feature type="transmembrane region" description="Helical" evidence="8">
    <location>
        <begin position="183"/>
        <end position="211"/>
    </location>
</feature>